<protein>
    <submittedName>
        <fullName evidence="2">Uncharacterized protein</fullName>
    </submittedName>
</protein>
<keyword evidence="1" id="KW-0812">Transmembrane</keyword>
<keyword evidence="1" id="KW-1133">Transmembrane helix</keyword>
<gene>
    <name evidence="2" type="ORF">Apa02nite_068200</name>
</gene>
<sequence length="173" mass="18351">MQHHMSPTAVAILFLLALVVDWMSVGPNSIRDRVAFFFALAAVREGFNGSPLDRWTVGFLGGIIQQLLDATKGAYIAGAIVSTVIGAAVGILWIYTVGCVLPVKAGKKLGRFATLSFPQSPLYRLNVQMWVIAFLLGMLSDLPHGAIGSMTASSIDLVTSVVAPLPAYLFGSA</sequence>
<name>A0ABQ4BJ66_9ACTN</name>
<keyword evidence="1" id="KW-0472">Membrane</keyword>
<feature type="transmembrane region" description="Helical" evidence="1">
    <location>
        <begin position="75"/>
        <end position="101"/>
    </location>
</feature>
<proteinExistence type="predicted"/>
<evidence type="ECO:0000256" key="1">
    <source>
        <dbReference type="SAM" id="Phobius"/>
    </source>
</evidence>
<evidence type="ECO:0000313" key="3">
    <source>
        <dbReference type="Proteomes" id="UP000624709"/>
    </source>
</evidence>
<dbReference type="Proteomes" id="UP000624709">
    <property type="component" value="Unassembled WGS sequence"/>
</dbReference>
<feature type="transmembrane region" description="Helical" evidence="1">
    <location>
        <begin position="146"/>
        <end position="170"/>
    </location>
</feature>
<accession>A0ABQ4BJ66</accession>
<organism evidence="2 3">
    <name type="scientific">Actinoplanes palleronii</name>
    <dbReference type="NCBI Taxonomy" id="113570"/>
    <lineage>
        <taxon>Bacteria</taxon>
        <taxon>Bacillati</taxon>
        <taxon>Actinomycetota</taxon>
        <taxon>Actinomycetes</taxon>
        <taxon>Micromonosporales</taxon>
        <taxon>Micromonosporaceae</taxon>
        <taxon>Actinoplanes</taxon>
    </lineage>
</organism>
<comment type="caution">
    <text evidence="2">The sequence shown here is derived from an EMBL/GenBank/DDBJ whole genome shotgun (WGS) entry which is preliminary data.</text>
</comment>
<feature type="transmembrane region" description="Helical" evidence="1">
    <location>
        <begin position="122"/>
        <end position="140"/>
    </location>
</feature>
<evidence type="ECO:0000313" key="2">
    <source>
        <dbReference type="EMBL" id="GIE70712.1"/>
    </source>
</evidence>
<reference evidence="2 3" key="1">
    <citation type="submission" date="2021-01" db="EMBL/GenBank/DDBJ databases">
        <title>Whole genome shotgun sequence of Actinoplanes palleronii NBRC 14916.</title>
        <authorList>
            <person name="Komaki H."/>
            <person name="Tamura T."/>
        </authorList>
    </citation>
    <scope>NUCLEOTIDE SEQUENCE [LARGE SCALE GENOMIC DNA]</scope>
    <source>
        <strain evidence="2 3">NBRC 14916</strain>
    </source>
</reference>
<dbReference type="EMBL" id="BOMS01000110">
    <property type="protein sequence ID" value="GIE70712.1"/>
    <property type="molecule type" value="Genomic_DNA"/>
</dbReference>
<keyword evidence="3" id="KW-1185">Reference proteome</keyword>